<dbReference type="SUPFAM" id="SSF50370">
    <property type="entry name" value="Ricin B-like lectins"/>
    <property type="match status" value="1"/>
</dbReference>
<feature type="chain" id="PRO_5026921755" description="Ricin B lectin domain-containing protein" evidence="1">
    <location>
        <begin position="25"/>
        <end position="424"/>
    </location>
</feature>
<dbReference type="Gene3D" id="3.90.1720.10">
    <property type="entry name" value="endopeptidase domain like (from Nostoc punctiforme)"/>
    <property type="match status" value="1"/>
</dbReference>
<dbReference type="InterPro" id="IPR038765">
    <property type="entry name" value="Papain-like_cys_pep_sf"/>
</dbReference>
<dbReference type="KEGG" id="upl:DSM104440_02539"/>
<organism evidence="3 4">
    <name type="scientific">Usitatibacter palustris</name>
    <dbReference type="NCBI Taxonomy" id="2732487"/>
    <lineage>
        <taxon>Bacteria</taxon>
        <taxon>Pseudomonadati</taxon>
        <taxon>Pseudomonadota</taxon>
        <taxon>Betaproteobacteria</taxon>
        <taxon>Nitrosomonadales</taxon>
        <taxon>Usitatibacteraceae</taxon>
        <taxon>Usitatibacter</taxon>
    </lineage>
</organism>
<dbReference type="InParanoid" id="A0A6M4HAM1"/>
<dbReference type="AlphaFoldDB" id="A0A6M4HAM1"/>
<dbReference type="RefSeq" id="WP_171163241.1">
    <property type="nucleotide sequence ID" value="NZ_CP053073.1"/>
</dbReference>
<evidence type="ECO:0000259" key="2">
    <source>
        <dbReference type="Pfam" id="PF00652"/>
    </source>
</evidence>
<dbReference type="Gene3D" id="2.80.10.50">
    <property type="match status" value="1"/>
</dbReference>
<dbReference type="Proteomes" id="UP000503096">
    <property type="component" value="Chromosome"/>
</dbReference>
<keyword evidence="4" id="KW-1185">Reference proteome</keyword>
<sequence length="424" mass="44821">MHRLPALRLATFALIAAFAGGADAQLFSTSAPNLSQVKYVTKENADTILKPGDIMFKRLNDSSPATTIGISISETLIQNLHGTLGSGEAAAGDPKVVHVAMYLGGGQTAEAHGETPGESAGVSLRPLSKHAGFLWFVVRPVDQALAKEAVAIARTWATGRMGYALPLTVPLSDSSFGPKARTEALEYGRAANVAGGPPGMSKMFCSQFILAVYQAAVVQRQLAKNSKLNADQVTMISGVDRQPSNTSPLVMHGRMMMTRIGVEWDRVGWVVTQNPPAEPRLGVPVLPSPGGPAQYQASNAKCLIAVPQMAGFADPKVVVRQGSPIVTGQCGAPGSRWELKDGRLLADKTLCLSVNDGRMAPGSRLILWGCHGGADQRWTYSGKALKLTDKNLCAEVVPMPGTMGIPVLADCKATVPAQAWTRNF</sequence>
<dbReference type="Pfam" id="PF00652">
    <property type="entry name" value="Ricin_B_lectin"/>
    <property type="match status" value="1"/>
</dbReference>
<dbReference type="InterPro" id="IPR000772">
    <property type="entry name" value="Ricin_B_lectin"/>
</dbReference>
<dbReference type="PROSITE" id="PS50231">
    <property type="entry name" value="RICIN_B_LECTIN"/>
    <property type="match status" value="1"/>
</dbReference>
<evidence type="ECO:0000313" key="4">
    <source>
        <dbReference type="Proteomes" id="UP000503096"/>
    </source>
</evidence>
<evidence type="ECO:0000256" key="1">
    <source>
        <dbReference type="SAM" id="SignalP"/>
    </source>
</evidence>
<accession>A0A6M4HAM1</accession>
<reference evidence="3 4" key="1">
    <citation type="submission" date="2020-04" db="EMBL/GenBank/DDBJ databases">
        <title>Usitatibacter rugosus gen. nov., sp. nov. and Usitatibacter palustris sp. nov., novel members of Usitatibacteraceae fam. nov. within the order Nitrosomonadales isolated from soil.</title>
        <authorList>
            <person name="Huber K.J."/>
            <person name="Neumann-Schaal M."/>
            <person name="Geppert A."/>
            <person name="Luckner M."/>
            <person name="Wanner G."/>
            <person name="Overmann J."/>
        </authorList>
    </citation>
    <scope>NUCLEOTIDE SEQUENCE [LARGE SCALE GENOMIC DNA]</scope>
    <source>
        <strain evidence="3 4">Swamp67</strain>
    </source>
</reference>
<gene>
    <name evidence="3" type="ORF">DSM104440_02539</name>
</gene>
<feature type="signal peptide" evidence="1">
    <location>
        <begin position="1"/>
        <end position="24"/>
    </location>
</feature>
<proteinExistence type="predicted"/>
<dbReference type="SUPFAM" id="SSF54001">
    <property type="entry name" value="Cysteine proteinases"/>
    <property type="match status" value="1"/>
</dbReference>
<name>A0A6M4HAM1_9PROT</name>
<protein>
    <recommendedName>
        <fullName evidence="2">Ricin B lectin domain-containing protein</fullName>
    </recommendedName>
</protein>
<dbReference type="InterPro" id="IPR035992">
    <property type="entry name" value="Ricin_B-like_lectins"/>
</dbReference>
<feature type="domain" description="Ricin B lectin" evidence="2">
    <location>
        <begin position="322"/>
        <end position="420"/>
    </location>
</feature>
<keyword evidence="1" id="KW-0732">Signal</keyword>
<dbReference type="EMBL" id="CP053073">
    <property type="protein sequence ID" value="QJR15713.1"/>
    <property type="molecule type" value="Genomic_DNA"/>
</dbReference>
<evidence type="ECO:0000313" key="3">
    <source>
        <dbReference type="EMBL" id="QJR15713.1"/>
    </source>
</evidence>